<feature type="transmembrane region" description="Helical" evidence="7">
    <location>
        <begin position="21"/>
        <end position="41"/>
    </location>
</feature>
<evidence type="ECO:0000256" key="2">
    <source>
        <dbReference type="ARBA" id="ARBA00022448"/>
    </source>
</evidence>
<keyword evidence="11" id="KW-1185">Reference proteome</keyword>
<dbReference type="InterPro" id="IPR050616">
    <property type="entry name" value="CPA3_Na-H_Antiporter_A"/>
</dbReference>
<feature type="transmembrane region" description="Helical" evidence="7">
    <location>
        <begin position="145"/>
        <end position="163"/>
    </location>
</feature>
<dbReference type="PANTHER" id="PTHR43373:SF1">
    <property type="entry name" value="NA(+)_H(+) ANTIPORTER SUBUNIT A"/>
    <property type="match status" value="1"/>
</dbReference>
<reference evidence="10 11" key="1">
    <citation type="journal article" date="2019" name="ISME J.">
        <title>Candidatus Macondimonas diazotrophica, a novel gammaproteobacterial genus dominating crude-oil-contaminated coastal sediments.</title>
        <authorList>
            <person name="Karthikeyan S."/>
            <person name="Konstantinidis K."/>
        </authorList>
    </citation>
    <scope>NUCLEOTIDE SEQUENCE [LARGE SCALE GENOMIC DNA]</scope>
    <source>
        <strain evidence="10 11">KTK01</strain>
    </source>
</reference>
<name>A0A4Z0FDS4_9GAMM</name>
<feature type="domain" description="MrpA C-terminal/MbhD" evidence="8">
    <location>
        <begin position="6"/>
        <end position="70"/>
    </location>
</feature>
<dbReference type="Pfam" id="PF13244">
    <property type="entry name" value="MbhD"/>
    <property type="match status" value="1"/>
</dbReference>
<comment type="subcellular location">
    <subcellularLocation>
        <location evidence="1">Cell membrane</location>
        <topology evidence="1">Multi-pass membrane protein</topology>
    </subcellularLocation>
</comment>
<evidence type="ECO:0000256" key="3">
    <source>
        <dbReference type="ARBA" id="ARBA00022475"/>
    </source>
</evidence>
<dbReference type="InterPro" id="IPR025383">
    <property type="entry name" value="MrpA_C/MbhD"/>
</dbReference>
<dbReference type="NCBIfam" id="NF009159">
    <property type="entry name" value="PRK12504.1"/>
    <property type="match status" value="1"/>
</dbReference>
<keyword evidence="5 7" id="KW-1133">Transmembrane helix</keyword>
<dbReference type="Proteomes" id="UP000297890">
    <property type="component" value="Unassembled WGS sequence"/>
</dbReference>
<evidence type="ECO:0000256" key="6">
    <source>
        <dbReference type="ARBA" id="ARBA00023136"/>
    </source>
</evidence>
<dbReference type="EMBL" id="SRIO01000003">
    <property type="protein sequence ID" value="TFZ83645.1"/>
    <property type="molecule type" value="Genomic_DNA"/>
</dbReference>
<proteinExistence type="predicted"/>
<dbReference type="GO" id="GO:0005886">
    <property type="term" value="C:plasma membrane"/>
    <property type="evidence" value="ECO:0007669"/>
    <property type="project" value="UniProtKB-SubCell"/>
</dbReference>
<evidence type="ECO:0000256" key="4">
    <source>
        <dbReference type="ARBA" id="ARBA00022692"/>
    </source>
</evidence>
<protein>
    <submittedName>
        <fullName evidence="10">DUF4040 domain-containing protein</fullName>
    </submittedName>
</protein>
<dbReference type="InterPro" id="IPR046806">
    <property type="entry name" value="MrpA_C/MbhE"/>
</dbReference>
<accession>A0A4Z0FDS4</accession>
<feature type="transmembrane region" description="Helical" evidence="7">
    <location>
        <begin position="80"/>
        <end position="99"/>
    </location>
</feature>
<organism evidence="10 11">
    <name type="scientific">Candidatus Macondimonas diazotrophica</name>
    <dbReference type="NCBI Taxonomy" id="2305248"/>
    <lineage>
        <taxon>Bacteria</taxon>
        <taxon>Pseudomonadati</taxon>
        <taxon>Pseudomonadota</taxon>
        <taxon>Gammaproteobacteria</taxon>
        <taxon>Chromatiales</taxon>
        <taxon>Ectothiorhodospiraceae</taxon>
        <taxon>Candidatus Macondimonas</taxon>
    </lineage>
</organism>
<keyword evidence="6 7" id="KW-0472">Membrane</keyword>
<sequence>MVLMSFLGITALAILRLRDGITAVMLSGIYSLLSAGVFVILDAVDVAFTEAAVGAGISTVLLLATLHHTTRVTRPSRNRGAIPLVVVLITGAALVYGTWNMPPYGEASSPANQHVGLRYLEESPKTTGLPNVVTSVLASYRGYDTLGEATVVLTAAVGVLALLGSRRKKVQAHDS</sequence>
<comment type="caution">
    <text evidence="10">The sequence shown here is derived from an EMBL/GenBank/DDBJ whole genome shotgun (WGS) entry which is preliminary data.</text>
</comment>
<gene>
    <name evidence="10" type="ORF">E4680_03155</name>
</gene>
<dbReference type="Pfam" id="PF20501">
    <property type="entry name" value="MbhE"/>
    <property type="match status" value="1"/>
</dbReference>
<evidence type="ECO:0000256" key="1">
    <source>
        <dbReference type="ARBA" id="ARBA00004651"/>
    </source>
</evidence>
<evidence type="ECO:0000313" key="11">
    <source>
        <dbReference type="Proteomes" id="UP000297890"/>
    </source>
</evidence>
<keyword evidence="3" id="KW-1003">Cell membrane</keyword>
<evidence type="ECO:0000259" key="9">
    <source>
        <dbReference type="Pfam" id="PF20501"/>
    </source>
</evidence>
<dbReference type="PANTHER" id="PTHR43373">
    <property type="entry name" value="NA(+)/H(+) ANTIPORTER SUBUNIT"/>
    <property type="match status" value="1"/>
</dbReference>
<keyword evidence="2" id="KW-0813">Transport</keyword>
<evidence type="ECO:0000256" key="7">
    <source>
        <dbReference type="SAM" id="Phobius"/>
    </source>
</evidence>
<feature type="domain" description="MrpA C-terminal/MbhE" evidence="9">
    <location>
        <begin position="107"/>
        <end position="167"/>
    </location>
</feature>
<dbReference type="OrthoDB" id="2085045at2"/>
<evidence type="ECO:0000259" key="8">
    <source>
        <dbReference type="Pfam" id="PF13244"/>
    </source>
</evidence>
<evidence type="ECO:0000256" key="5">
    <source>
        <dbReference type="ARBA" id="ARBA00022989"/>
    </source>
</evidence>
<keyword evidence="4 7" id="KW-0812">Transmembrane</keyword>
<dbReference type="AlphaFoldDB" id="A0A4Z0FDS4"/>
<feature type="transmembrane region" description="Helical" evidence="7">
    <location>
        <begin position="47"/>
        <end position="68"/>
    </location>
</feature>
<evidence type="ECO:0000313" key="10">
    <source>
        <dbReference type="EMBL" id="TFZ83645.1"/>
    </source>
</evidence>